<dbReference type="InterPro" id="IPR027359">
    <property type="entry name" value="Volt_channel_dom_sf"/>
</dbReference>
<proteinExistence type="predicted"/>
<dbReference type="Gene3D" id="1.10.287.70">
    <property type="match status" value="1"/>
</dbReference>
<dbReference type="InterPro" id="IPR002048">
    <property type="entry name" value="EF_hand_dom"/>
</dbReference>
<evidence type="ECO:0000256" key="6">
    <source>
        <dbReference type="SAM" id="Phobius"/>
    </source>
</evidence>
<feature type="compositionally biased region" description="Acidic residues" evidence="5">
    <location>
        <begin position="719"/>
        <end position="728"/>
    </location>
</feature>
<evidence type="ECO:0000256" key="5">
    <source>
        <dbReference type="SAM" id="MobiDB-lite"/>
    </source>
</evidence>
<feature type="transmembrane region" description="Helical" evidence="6">
    <location>
        <begin position="1303"/>
        <end position="1322"/>
    </location>
</feature>
<feature type="transmembrane region" description="Helical" evidence="6">
    <location>
        <begin position="1670"/>
        <end position="1691"/>
    </location>
</feature>
<feature type="transmembrane region" description="Helical" evidence="6">
    <location>
        <begin position="1576"/>
        <end position="1604"/>
    </location>
</feature>
<evidence type="ECO:0000313" key="8">
    <source>
        <dbReference type="EMBL" id="CAK9019354.1"/>
    </source>
</evidence>
<dbReference type="PROSITE" id="PS50222">
    <property type="entry name" value="EF_HAND_2"/>
    <property type="match status" value="1"/>
</dbReference>
<feature type="region of interest" description="Disordered" evidence="5">
    <location>
        <begin position="498"/>
        <end position="537"/>
    </location>
</feature>
<evidence type="ECO:0000256" key="2">
    <source>
        <dbReference type="ARBA" id="ARBA00022692"/>
    </source>
</evidence>
<feature type="compositionally biased region" description="Low complexity" evidence="5">
    <location>
        <begin position="449"/>
        <end position="482"/>
    </location>
</feature>
<dbReference type="Gene3D" id="1.10.238.10">
    <property type="entry name" value="EF-hand"/>
    <property type="match status" value="1"/>
</dbReference>
<evidence type="ECO:0000256" key="3">
    <source>
        <dbReference type="ARBA" id="ARBA00022989"/>
    </source>
</evidence>
<dbReference type="Proteomes" id="UP001642464">
    <property type="component" value="Unassembled WGS sequence"/>
</dbReference>
<protein>
    <submittedName>
        <fullName evidence="8">Cation channel sperm-associated protein 1 (CatSper1)</fullName>
    </submittedName>
</protein>
<feature type="compositionally biased region" description="Polar residues" evidence="5">
    <location>
        <begin position="513"/>
        <end position="525"/>
    </location>
</feature>
<name>A0ABP0JYH2_9DINO</name>
<feature type="region of interest" description="Disordered" evidence="5">
    <location>
        <begin position="705"/>
        <end position="753"/>
    </location>
</feature>
<dbReference type="Gene3D" id="1.20.120.350">
    <property type="entry name" value="Voltage-gated potassium channels. Chain C"/>
    <property type="match status" value="2"/>
</dbReference>
<keyword evidence="3 6" id="KW-1133">Transmembrane helix</keyword>
<feature type="compositionally biased region" description="Low complexity" evidence="5">
    <location>
        <begin position="630"/>
        <end position="648"/>
    </location>
</feature>
<dbReference type="InterPro" id="IPR043203">
    <property type="entry name" value="VGCC_Ca_Na"/>
</dbReference>
<feature type="transmembrane region" description="Helical" evidence="6">
    <location>
        <begin position="1369"/>
        <end position="1390"/>
    </location>
</feature>
<dbReference type="InterPro" id="IPR011990">
    <property type="entry name" value="TPR-like_helical_dom_sf"/>
</dbReference>
<dbReference type="InterPro" id="IPR011992">
    <property type="entry name" value="EF-hand-dom_pair"/>
</dbReference>
<keyword evidence="9" id="KW-1185">Reference proteome</keyword>
<evidence type="ECO:0000259" key="7">
    <source>
        <dbReference type="PROSITE" id="PS50222"/>
    </source>
</evidence>
<keyword evidence="4 6" id="KW-0472">Membrane</keyword>
<evidence type="ECO:0000256" key="4">
    <source>
        <dbReference type="ARBA" id="ARBA00023136"/>
    </source>
</evidence>
<feature type="region of interest" description="Disordered" evidence="5">
    <location>
        <begin position="449"/>
        <end position="483"/>
    </location>
</feature>
<dbReference type="SUPFAM" id="SSF81324">
    <property type="entry name" value="Voltage-gated potassium channels"/>
    <property type="match status" value="2"/>
</dbReference>
<dbReference type="SUPFAM" id="SSF47473">
    <property type="entry name" value="EF-hand"/>
    <property type="match status" value="1"/>
</dbReference>
<evidence type="ECO:0000313" key="9">
    <source>
        <dbReference type="Proteomes" id="UP001642464"/>
    </source>
</evidence>
<dbReference type="PANTHER" id="PTHR10037:SF62">
    <property type="entry name" value="SODIUM CHANNEL PROTEIN 60E"/>
    <property type="match status" value="1"/>
</dbReference>
<feature type="region of interest" description="Disordered" evidence="5">
    <location>
        <begin position="573"/>
        <end position="658"/>
    </location>
</feature>
<dbReference type="Pfam" id="PF00520">
    <property type="entry name" value="Ion_trans"/>
    <property type="match status" value="1"/>
</dbReference>
<dbReference type="Gene3D" id="1.25.40.10">
    <property type="entry name" value="Tetratricopeptide repeat domain"/>
    <property type="match status" value="1"/>
</dbReference>
<dbReference type="EMBL" id="CAXAMM010009091">
    <property type="protein sequence ID" value="CAK9019354.1"/>
    <property type="molecule type" value="Genomic_DNA"/>
</dbReference>
<organism evidence="8 9">
    <name type="scientific">Durusdinium trenchii</name>
    <dbReference type="NCBI Taxonomy" id="1381693"/>
    <lineage>
        <taxon>Eukaryota</taxon>
        <taxon>Sar</taxon>
        <taxon>Alveolata</taxon>
        <taxon>Dinophyceae</taxon>
        <taxon>Suessiales</taxon>
        <taxon>Symbiodiniaceae</taxon>
        <taxon>Durusdinium</taxon>
    </lineage>
</organism>
<evidence type="ECO:0000256" key="1">
    <source>
        <dbReference type="ARBA" id="ARBA00004141"/>
    </source>
</evidence>
<sequence length="1886" mass="213399">MERPPPYADLWELFAGSPNMTRLAAHYNLNTLQPMDLLYGQNFKDPAMRKMIFQKLDHYKPWLVIMGVDCRLWNQFNINLNWSSPDRRLALRHLQDDEKVLVEFAVAVALRQHRAGRYFLLENPQGSQLWNLEEVTDLLGLRGVWTTDLDCGAYGAEVDGQPIAKPMRWAGNQPGLHEQLNRRLTPLQKMYCTPIQGKLTRRSQEYPDELCHAVLQELRALIFQKEPLRFGPPQHKVYATAYPTADLDLWDDIVKYVDNVYERGAKRPFNFPLDSDMGKKIQELFRIKAVRIQAFYAPTSRRIPANVDEYFTRVEDLDQIEFPRQRFSKAVAFGIFAYGFRTETTSPATPAPDADRAIIPGLTTDISFSGKQAWVRLGASTTLVTAEQLRAAHSFEDWCPDEQDIKVLKDASKNFGQHMLEDERGPPPPQKALTQDAHLEQEALEYDNTAPPMTPAMAVPATPAQASQAAPSTPAPQGSTTANVQVNIDSPTHMHHHTTVQTLQRFGDLPKQLRTTRSRGPSTPLESAHSKRTRATPAELAHLANTATGETAPAIAPHSEFHQAEVDTPQAPTILEEPQHPPEGPQVTFAPTPAELVPVPDDEDLAEPHEVQHQQEADTDAAAAGKSTEDAAAAEPQAEQAHAPQPMADEPLPTLPMKRPFDTLALSLEEDGSFSLASRFWNGTPPQHYGPQSKTFSKCYATTAQRQQDIANTDKPAEESDTSVDSEDSSTQADNKQPQRQHHAAGLTRQERKQLDREIPWRHILTMPAAYVDKFLAAIEKESNSWSEWQSVRPLTKEECRQVLQDKILRKRIMRSRACYRDKNVGQGEVKAKCRIVCLGHEDPDLDRLSRSSPTPGRTIEMICYQMIVSGLNGELFNTTLKWSAWAGDAQTAFLQGRQKDSERPLPLYMKAPKDGLISKTSCWSHELYIRSWAMSTAIDAKSLYDALLADAPNISDRRSLVSVRSVQEVMRPDQVHWIPTNYEFADGLTKVDEKLMYMFRAWLESPMAVLVEHPENASILARLEDSVTRVCFSKLPMPHPEAALLRLPLDPSLWQLHQALDVEHLERLRDPRAATVLLAELGRARRSDLTLGMLQVMAVERVEVNVFHCSCSAAGCEQTTRWAEALQVLSWMKKWQLEHNEYTESISHKAWADLPQIIGRWLVTLNLLQWLGRSGSSPDVVAWGAASSVCEKCEQWRCPGYLRRAQLLGSRVVRLWHVLPKPTFHQMKASPSRHGYQKVPQHDPHISEVETDCDSLWHTERFNMSPENGISVDLLKIEKDDEDDDLISAVDKKSMFYFVESWWFHLLAALVICCNTVSIVLEADSKLSEKLLAKLFWVDQCSLIFYVLELFCRACFWKKRLLCGTRSLAMWSLIDIIVVGAGVLDQWLFRYLAPYLPMSAESAQNILGIIRLMRLVRVIKLLALMLDWDLSWTEGAGFQSFIGGVIAVNALLMGCETDIDWGGWLVFENFLLCIYVFELVVRLKRLGREFFSCDSPDIVWNLLDLAIVVSSAGDSWLVPLINVVRKSFQGSSSSDHATSTKAHGVNVGQLMMLMRLLRLLRILRLAKLVKSVRPLYILVVSVTAAVQGVVWVLVLTVVTLYAMGILTTRLIGHKMIFNADQDVDEALISPFKTVPDSMFTLFRVMSGAQSDEESEALDRIMSNIPTFKFAFVFFMVTSSWTLLSILTAVVSENMISTTAVQETEIQLMSEEEDRKGHIEDLKELFQEINTTGDGIVRERDLVRFLQKTSNAQQTAKMCRVPVRHVQEVMKTLAINSDVIRMEEFVECLLDVGNPVTEKSTMRLEALHLETRSHSVRHSQVLEENLETMKQVVEDLHFERQDQINQLEKTLAMQGQVIGRLQSSVEGLHQKVDHFFQLLAPRQESR</sequence>
<comment type="caution">
    <text evidence="8">The sequence shown here is derived from an EMBL/GenBank/DDBJ whole genome shotgun (WGS) entry which is preliminary data.</text>
</comment>
<feature type="domain" description="EF-hand" evidence="7">
    <location>
        <begin position="1717"/>
        <end position="1752"/>
    </location>
</feature>
<feature type="compositionally biased region" description="Basic and acidic residues" evidence="5">
    <location>
        <begin position="606"/>
        <end position="616"/>
    </location>
</feature>
<dbReference type="InterPro" id="IPR005821">
    <property type="entry name" value="Ion_trans_dom"/>
</dbReference>
<feature type="transmembrane region" description="Helical" evidence="6">
    <location>
        <begin position="1462"/>
        <end position="1482"/>
    </location>
</feature>
<dbReference type="PANTHER" id="PTHR10037">
    <property type="entry name" value="VOLTAGE-GATED CATION CHANNEL CALCIUM AND SODIUM"/>
    <property type="match status" value="1"/>
</dbReference>
<comment type="subcellular location">
    <subcellularLocation>
        <location evidence="1">Membrane</location>
        <topology evidence="1">Multi-pass membrane protein</topology>
    </subcellularLocation>
</comment>
<feature type="transmembrane region" description="Helical" evidence="6">
    <location>
        <begin position="1439"/>
        <end position="1456"/>
    </location>
</feature>
<reference evidence="8 9" key="1">
    <citation type="submission" date="2024-02" db="EMBL/GenBank/DDBJ databases">
        <authorList>
            <person name="Chen Y."/>
            <person name="Shah S."/>
            <person name="Dougan E. K."/>
            <person name="Thang M."/>
            <person name="Chan C."/>
        </authorList>
    </citation>
    <scope>NUCLEOTIDE SEQUENCE [LARGE SCALE GENOMIC DNA]</scope>
</reference>
<accession>A0ABP0JYH2</accession>
<keyword evidence="2 6" id="KW-0812">Transmembrane</keyword>
<gene>
    <name evidence="8" type="ORF">SCF082_LOCUS14471</name>
</gene>